<comment type="caution">
    <text evidence="2">The sequence shown here is derived from an EMBL/GenBank/DDBJ whole genome shotgun (WGS) entry which is preliminary data.</text>
</comment>
<evidence type="ECO:0000256" key="1">
    <source>
        <dbReference type="SAM" id="MobiDB-lite"/>
    </source>
</evidence>
<proteinExistence type="predicted"/>
<organism evidence="2 3">
    <name type="scientific">Bifidobacterium parmae</name>
    <dbReference type="NCBI Taxonomy" id="361854"/>
    <lineage>
        <taxon>Bacteria</taxon>
        <taxon>Bacillati</taxon>
        <taxon>Actinomycetota</taxon>
        <taxon>Actinomycetes</taxon>
        <taxon>Bifidobacteriales</taxon>
        <taxon>Bifidobacteriaceae</taxon>
        <taxon>Bifidobacterium</taxon>
    </lineage>
</organism>
<sequence>MTTDAASSLLMVGAHALRQTASRAARIGACALCVAALLVPAACAPSGTAVGDTQGRSPSIAHVGTVRDDAVIGVVGSATAAADSVVLDALADAGIEAVYVSVKDSGASGVSDDSAGSGSAGSGSSSSAAGSDSGDGSVASAAAAARAQQGVHDMVSRVVSLIIIADIDVTADADGWNSALRDARNAGIPVALLSPVHAPADERLYAATLTINDRAADATPIDDAAMTILNDEPHTRRITVSTVK</sequence>
<dbReference type="EMBL" id="NMWT01000016">
    <property type="protein sequence ID" value="PLS28622.1"/>
    <property type="molecule type" value="Genomic_DNA"/>
</dbReference>
<dbReference type="RefSeq" id="WP_243394394.1">
    <property type="nucleotide sequence ID" value="NZ_NMWT01000016.1"/>
</dbReference>
<dbReference type="Proteomes" id="UP000235034">
    <property type="component" value="Unassembled WGS sequence"/>
</dbReference>
<protein>
    <submittedName>
        <fullName evidence="2">Sugar ABC transporter substrate-binding protein</fullName>
    </submittedName>
</protein>
<gene>
    <name evidence="2" type="ORF">Uis4E_1271</name>
</gene>
<evidence type="ECO:0000313" key="3">
    <source>
        <dbReference type="Proteomes" id="UP000235034"/>
    </source>
</evidence>
<reference evidence="2 3" key="1">
    <citation type="submission" date="2017-07" db="EMBL/GenBank/DDBJ databases">
        <title>Bifidobacterium novel species.</title>
        <authorList>
            <person name="Lugli G.A."/>
            <person name="Milani C."/>
            <person name="Duranti S."/>
            <person name="Mangifesta M."/>
        </authorList>
    </citation>
    <scope>NUCLEOTIDE SEQUENCE [LARGE SCALE GENOMIC DNA]</scope>
    <source>
        <strain evidence="2 3">77</strain>
    </source>
</reference>
<keyword evidence="3" id="KW-1185">Reference proteome</keyword>
<accession>A0A2N5J332</accession>
<evidence type="ECO:0000313" key="2">
    <source>
        <dbReference type="EMBL" id="PLS28622.1"/>
    </source>
</evidence>
<dbReference type="AlphaFoldDB" id="A0A2N5J332"/>
<feature type="region of interest" description="Disordered" evidence="1">
    <location>
        <begin position="106"/>
        <end position="137"/>
    </location>
</feature>
<name>A0A2N5J332_9BIFI</name>
<dbReference type="Gene3D" id="3.40.50.2300">
    <property type="match status" value="1"/>
</dbReference>